<evidence type="ECO:0000313" key="5">
    <source>
        <dbReference type="Proteomes" id="UP001230051"/>
    </source>
</evidence>
<feature type="region of interest" description="Disordered" evidence="2">
    <location>
        <begin position="102"/>
        <end position="139"/>
    </location>
</feature>
<comment type="caution">
    <text evidence="4">The sequence shown here is derived from an EMBL/GenBank/DDBJ whole genome shotgun (WGS) entry which is preliminary data.</text>
</comment>
<dbReference type="GO" id="GO:0045202">
    <property type="term" value="C:synapse"/>
    <property type="evidence" value="ECO:0007669"/>
    <property type="project" value="TreeGrafter"/>
</dbReference>
<name>A0AAD8CJU1_ACIOX</name>
<gene>
    <name evidence="4" type="primary">FAM107A</name>
    <name evidence="4" type="ORF">AOXY_G32641</name>
</gene>
<dbReference type="GO" id="GO:0032956">
    <property type="term" value="P:regulation of actin cytoskeleton organization"/>
    <property type="evidence" value="ECO:0007669"/>
    <property type="project" value="TreeGrafter"/>
</dbReference>
<dbReference type="GO" id="GO:0051017">
    <property type="term" value="P:actin filament bundle assembly"/>
    <property type="evidence" value="ECO:0007669"/>
    <property type="project" value="TreeGrafter"/>
</dbReference>
<keyword evidence="3" id="KW-0732">Signal</keyword>
<dbReference type="GO" id="GO:0001725">
    <property type="term" value="C:stress fiber"/>
    <property type="evidence" value="ECO:0007669"/>
    <property type="project" value="TreeGrafter"/>
</dbReference>
<proteinExistence type="predicted"/>
<dbReference type="PANTHER" id="PTHR16768">
    <property type="entry name" value="DOWN REGULATED IN RENAL CARCINOMA 1/TU3A"/>
    <property type="match status" value="1"/>
</dbReference>
<evidence type="ECO:0000313" key="4">
    <source>
        <dbReference type="EMBL" id="KAK1151417.1"/>
    </source>
</evidence>
<evidence type="ECO:0000256" key="1">
    <source>
        <dbReference type="ARBA" id="ARBA00023054"/>
    </source>
</evidence>
<feature type="chain" id="PRO_5042099322" evidence="3">
    <location>
        <begin position="23"/>
        <end position="170"/>
    </location>
</feature>
<dbReference type="EMBL" id="JAGXEW010000052">
    <property type="protein sequence ID" value="KAK1151417.1"/>
    <property type="molecule type" value="Genomic_DNA"/>
</dbReference>
<dbReference type="GO" id="GO:0043005">
    <property type="term" value="C:neuron projection"/>
    <property type="evidence" value="ECO:0007669"/>
    <property type="project" value="TreeGrafter"/>
</dbReference>
<dbReference type="InterPro" id="IPR009533">
    <property type="entry name" value="FAM107"/>
</dbReference>
<dbReference type="GO" id="GO:0030041">
    <property type="term" value="P:actin filament polymerization"/>
    <property type="evidence" value="ECO:0007669"/>
    <property type="project" value="TreeGrafter"/>
</dbReference>
<dbReference type="Pfam" id="PF06625">
    <property type="entry name" value="DUF1151"/>
    <property type="match status" value="1"/>
</dbReference>
<keyword evidence="1" id="KW-0175">Coiled coil</keyword>
<protein>
    <submittedName>
        <fullName evidence="4">Protein FAM107B isoform X2</fullName>
    </submittedName>
</protein>
<feature type="region of interest" description="Disordered" evidence="2">
    <location>
        <begin position="28"/>
        <end position="47"/>
    </location>
</feature>
<feature type="signal peptide" evidence="3">
    <location>
        <begin position="1"/>
        <end position="22"/>
    </location>
</feature>
<evidence type="ECO:0000256" key="3">
    <source>
        <dbReference type="SAM" id="SignalP"/>
    </source>
</evidence>
<sequence length="170" mass="19244">MPWEQWLLSKSHILVSLKLVRTMKAGCGTSEQTASRESDATQEDGTNFIPIKTPAAIPPSKLANPVRVSRTHQDLHKELLLAHKKGLCVTSKPELQLVLERRKKEQTQREEGELGRSPLEKEMLKRQQRHQQLERVQAKGGTENHFEFVVVKENLRKTSRGEQGPSAPAL</sequence>
<evidence type="ECO:0000256" key="2">
    <source>
        <dbReference type="SAM" id="MobiDB-lite"/>
    </source>
</evidence>
<dbReference type="Proteomes" id="UP001230051">
    <property type="component" value="Unassembled WGS sequence"/>
</dbReference>
<dbReference type="PANTHER" id="PTHR16768:SF4">
    <property type="entry name" value="PROTEIN FAM107B ISOFORM X1"/>
    <property type="match status" value="1"/>
</dbReference>
<organism evidence="4 5">
    <name type="scientific">Acipenser oxyrinchus oxyrinchus</name>
    <dbReference type="NCBI Taxonomy" id="40147"/>
    <lineage>
        <taxon>Eukaryota</taxon>
        <taxon>Metazoa</taxon>
        <taxon>Chordata</taxon>
        <taxon>Craniata</taxon>
        <taxon>Vertebrata</taxon>
        <taxon>Euteleostomi</taxon>
        <taxon>Actinopterygii</taxon>
        <taxon>Chondrostei</taxon>
        <taxon>Acipenseriformes</taxon>
        <taxon>Acipenseridae</taxon>
        <taxon>Acipenser</taxon>
    </lineage>
</organism>
<keyword evidence="5" id="KW-1185">Reference proteome</keyword>
<reference evidence="4" key="1">
    <citation type="submission" date="2022-02" db="EMBL/GenBank/DDBJ databases">
        <title>Atlantic sturgeon de novo genome assembly.</title>
        <authorList>
            <person name="Stock M."/>
            <person name="Klopp C."/>
            <person name="Guiguen Y."/>
            <person name="Cabau C."/>
            <person name="Parinello H."/>
            <person name="Santidrian Yebra-Pimentel E."/>
            <person name="Kuhl H."/>
            <person name="Dirks R.P."/>
            <person name="Guessner J."/>
            <person name="Wuertz S."/>
            <person name="Du K."/>
            <person name="Schartl M."/>
        </authorList>
    </citation>
    <scope>NUCLEOTIDE SEQUENCE</scope>
    <source>
        <strain evidence="4">STURGEONOMICS-FGT-2020</strain>
        <tissue evidence="4">Whole blood</tissue>
    </source>
</reference>
<accession>A0AAD8CJU1</accession>
<dbReference type="AlphaFoldDB" id="A0AAD8CJU1"/>